<name>A0A0A8L6C2_9SACH</name>
<evidence type="ECO:0000256" key="1">
    <source>
        <dbReference type="ARBA" id="ARBA00008045"/>
    </source>
</evidence>
<evidence type="ECO:0000313" key="7">
    <source>
        <dbReference type="Proteomes" id="UP000031516"/>
    </source>
</evidence>
<dbReference type="InterPro" id="IPR002777">
    <property type="entry name" value="PFD_beta-like"/>
</dbReference>
<dbReference type="Gene3D" id="1.10.287.370">
    <property type="match status" value="1"/>
</dbReference>
<dbReference type="Proteomes" id="UP000031516">
    <property type="component" value="Unassembled WGS sequence"/>
</dbReference>
<keyword evidence="2 4" id="KW-0143">Chaperone</keyword>
<keyword evidence="5" id="KW-0175">Coiled coil</keyword>
<keyword evidence="7" id="KW-1185">Reference proteome</keyword>
<dbReference type="PANTHER" id="PTHR21100">
    <property type="entry name" value="PREFOLDIN SUBUNIT 4"/>
    <property type="match status" value="1"/>
</dbReference>
<comment type="similarity">
    <text evidence="1 4">Belongs to the prefoldin subunit beta family.</text>
</comment>
<comment type="caution">
    <text evidence="6">The sequence shown here is derived from an EMBL/GenBank/DDBJ whole genome shotgun (WGS) entry which is preliminary data.</text>
</comment>
<comment type="subunit">
    <text evidence="4">Heterohexamer of two PFD-alpha type and four PFD-beta type subunits.</text>
</comment>
<dbReference type="InterPro" id="IPR016661">
    <property type="entry name" value="PFDN4"/>
</dbReference>
<evidence type="ECO:0000313" key="6">
    <source>
        <dbReference type="EMBL" id="CDO93765.1"/>
    </source>
</evidence>
<evidence type="ECO:0000256" key="4">
    <source>
        <dbReference type="PIRNR" id="PIRNR016477"/>
    </source>
</evidence>
<dbReference type="GO" id="GO:0051082">
    <property type="term" value="F:unfolded protein binding"/>
    <property type="evidence" value="ECO:0007669"/>
    <property type="project" value="InterPro"/>
</dbReference>
<dbReference type="InterPro" id="IPR009053">
    <property type="entry name" value="Prefoldin"/>
</dbReference>
<reference evidence="6 7" key="1">
    <citation type="submission" date="2014-03" db="EMBL/GenBank/DDBJ databases">
        <title>The genome of Kluyveromyces dobzhanskii.</title>
        <authorList>
            <person name="Nystedt B."/>
            <person name="Astrom S."/>
        </authorList>
    </citation>
    <scope>NUCLEOTIDE SEQUENCE [LARGE SCALE GENOMIC DNA]</scope>
    <source>
        <strain evidence="6 7">CBS 2104</strain>
    </source>
</reference>
<dbReference type="GO" id="GO:0006457">
    <property type="term" value="P:protein folding"/>
    <property type="evidence" value="ECO:0007669"/>
    <property type="project" value="UniProtKB-UniRule"/>
</dbReference>
<dbReference type="Pfam" id="PF01920">
    <property type="entry name" value="Prefoldin_2"/>
    <property type="match status" value="1"/>
</dbReference>
<accession>A0A0A8L6C2</accession>
<sequence>MELLPEGQKNSVTVNYEDQQRINEFSKLIMRKDAIEQDLTHQRTEKEYLDDVSLEIELIDEDEKVQYKIGDVFVFLKQSEVVEKLESDAEKIDKTIEKLENDEAELDSRVKELKSILYAKFGDNINLER</sequence>
<evidence type="ECO:0000256" key="3">
    <source>
        <dbReference type="ARBA" id="ARBA00024667"/>
    </source>
</evidence>
<organism evidence="6 7">
    <name type="scientific">Kluyveromyces dobzhanskii CBS 2104</name>
    <dbReference type="NCBI Taxonomy" id="1427455"/>
    <lineage>
        <taxon>Eukaryota</taxon>
        <taxon>Fungi</taxon>
        <taxon>Dikarya</taxon>
        <taxon>Ascomycota</taxon>
        <taxon>Saccharomycotina</taxon>
        <taxon>Saccharomycetes</taxon>
        <taxon>Saccharomycetales</taxon>
        <taxon>Saccharomycetaceae</taxon>
        <taxon>Kluyveromyces</taxon>
    </lineage>
</organism>
<dbReference type="OrthoDB" id="10250441at2759"/>
<proteinExistence type="inferred from homology"/>
<gene>
    <name evidence="6" type="ORF">KLDO_g2056</name>
</gene>
<dbReference type="PANTHER" id="PTHR21100:SF9">
    <property type="entry name" value="PREFOLDIN SUBUNIT 4"/>
    <property type="match status" value="1"/>
</dbReference>
<dbReference type="FunFam" id="1.10.287.370:FF:000005">
    <property type="entry name" value="Prefoldin subunit 4"/>
    <property type="match status" value="1"/>
</dbReference>
<evidence type="ECO:0000256" key="5">
    <source>
        <dbReference type="SAM" id="Coils"/>
    </source>
</evidence>
<comment type="function">
    <text evidence="3 4">Binds specifically to cytosolic chaperonin (c-CPN) and transfers target proteins to it. Binds to nascent polypeptide chain and promotes folding in an environment in which there are many competing pathways for nonnative proteins.</text>
</comment>
<protein>
    <recommendedName>
        <fullName evidence="4">Prefoldin subunit 4</fullName>
    </recommendedName>
</protein>
<dbReference type="AlphaFoldDB" id="A0A0A8L6C2"/>
<dbReference type="GO" id="GO:0005737">
    <property type="term" value="C:cytoplasm"/>
    <property type="evidence" value="ECO:0007669"/>
    <property type="project" value="UniProtKB-ARBA"/>
</dbReference>
<dbReference type="EMBL" id="CCBQ010000027">
    <property type="protein sequence ID" value="CDO93765.1"/>
    <property type="molecule type" value="Genomic_DNA"/>
</dbReference>
<feature type="coiled-coil region" evidence="5">
    <location>
        <begin position="82"/>
        <end position="116"/>
    </location>
</feature>
<dbReference type="SUPFAM" id="SSF46579">
    <property type="entry name" value="Prefoldin"/>
    <property type="match status" value="1"/>
</dbReference>
<dbReference type="GO" id="GO:0016272">
    <property type="term" value="C:prefoldin complex"/>
    <property type="evidence" value="ECO:0007669"/>
    <property type="project" value="UniProtKB-UniRule"/>
</dbReference>
<evidence type="ECO:0000256" key="2">
    <source>
        <dbReference type="ARBA" id="ARBA00023186"/>
    </source>
</evidence>
<dbReference type="PIRSF" id="PIRSF016477">
    <property type="entry name" value="Prefoldin_subunit_4"/>
    <property type="match status" value="1"/>
</dbReference>
<dbReference type="CDD" id="cd23165">
    <property type="entry name" value="Prefoldin_4"/>
    <property type="match status" value="1"/>
</dbReference>